<sequence length="91" mass="10417">MNELDPNVHQPTRLRILMLLSGVDSVDFKFLRATLSLSNGNLSAHTRRLEEAGYITVSKTFEGRMPRTTYSLTGVGREQLDEYWGIMDEIR</sequence>
<dbReference type="EMBL" id="BARU01007426">
    <property type="protein sequence ID" value="GAH45054.1"/>
    <property type="molecule type" value="Genomic_DNA"/>
</dbReference>
<evidence type="ECO:0000313" key="2">
    <source>
        <dbReference type="EMBL" id="GAH45054.1"/>
    </source>
</evidence>
<comment type="caution">
    <text evidence="2">The sequence shown here is derived from an EMBL/GenBank/DDBJ whole genome shotgun (WGS) entry which is preliminary data.</text>
</comment>
<dbReference type="InterPro" id="IPR027395">
    <property type="entry name" value="WH_DNA-bd_dom"/>
</dbReference>
<feature type="domain" description="Winged helix DNA-binding" evidence="1">
    <location>
        <begin position="13"/>
        <end position="90"/>
    </location>
</feature>
<protein>
    <recommendedName>
        <fullName evidence="1">Winged helix DNA-binding domain-containing protein</fullName>
    </recommendedName>
</protein>
<dbReference type="InterPro" id="IPR011991">
    <property type="entry name" value="ArsR-like_HTH"/>
</dbReference>
<dbReference type="SUPFAM" id="SSF46785">
    <property type="entry name" value="Winged helix' DNA-binding domain"/>
    <property type="match status" value="1"/>
</dbReference>
<name>X1GTY1_9ZZZZ</name>
<feature type="non-terminal residue" evidence="2">
    <location>
        <position position="91"/>
    </location>
</feature>
<organism evidence="2">
    <name type="scientific">marine sediment metagenome</name>
    <dbReference type="NCBI Taxonomy" id="412755"/>
    <lineage>
        <taxon>unclassified sequences</taxon>
        <taxon>metagenomes</taxon>
        <taxon>ecological metagenomes</taxon>
    </lineage>
</organism>
<dbReference type="Gene3D" id="1.10.10.10">
    <property type="entry name" value="Winged helix-like DNA-binding domain superfamily/Winged helix DNA-binding domain"/>
    <property type="match status" value="1"/>
</dbReference>
<reference evidence="2" key="1">
    <citation type="journal article" date="2014" name="Front. Microbiol.">
        <title>High frequency of phylogenetically diverse reductive dehalogenase-homologous genes in deep subseafloor sedimentary metagenomes.</title>
        <authorList>
            <person name="Kawai M."/>
            <person name="Futagami T."/>
            <person name="Toyoda A."/>
            <person name="Takaki Y."/>
            <person name="Nishi S."/>
            <person name="Hori S."/>
            <person name="Arai W."/>
            <person name="Tsubouchi T."/>
            <person name="Morono Y."/>
            <person name="Uchiyama I."/>
            <person name="Ito T."/>
            <person name="Fujiyama A."/>
            <person name="Inagaki F."/>
            <person name="Takami H."/>
        </authorList>
    </citation>
    <scope>NUCLEOTIDE SEQUENCE</scope>
    <source>
        <strain evidence="2">Expedition CK06-06</strain>
    </source>
</reference>
<dbReference type="AlphaFoldDB" id="X1GTY1"/>
<dbReference type="Pfam" id="PF13601">
    <property type="entry name" value="HTH_34"/>
    <property type="match status" value="1"/>
</dbReference>
<proteinExistence type="predicted"/>
<dbReference type="PANTHER" id="PTHR37318:SF1">
    <property type="entry name" value="BSL7504 PROTEIN"/>
    <property type="match status" value="1"/>
</dbReference>
<dbReference type="CDD" id="cd00090">
    <property type="entry name" value="HTH_ARSR"/>
    <property type="match status" value="1"/>
</dbReference>
<dbReference type="PANTHER" id="PTHR37318">
    <property type="entry name" value="BSL7504 PROTEIN"/>
    <property type="match status" value="1"/>
</dbReference>
<accession>X1GTY1</accession>
<dbReference type="InterPro" id="IPR036390">
    <property type="entry name" value="WH_DNA-bd_sf"/>
</dbReference>
<evidence type="ECO:0000259" key="1">
    <source>
        <dbReference type="Pfam" id="PF13601"/>
    </source>
</evidence>
<dbReference type="InterPro" id="IPR036388">
    <property type="entry name" value="WH-like_DNA-bd_sf"/>
</dbReference>
<gene>
    <name evidence="2" type="ORF">S03H2_14626</name>
</gene>